<dbReference type="GO" id="GO:0008168">
    <property type="term" value="F:methyltransferase activity"/>
    <property type="evidence" value="ECO:0007669"/>
    <property type="project" value="UniProtKB-KW"/>
</dbReference>
<dbReference type="EMBL" id="SXDP01000006">
    <property type="protein sequence ID" value="NEZ47310.1"/>
    <property type="molecule type" value="Genomic_DNA"/>
</dbReference>
<dbReference type="Gene3D" id="3.40.50.150">
    <property type="entry name" value="Vaccinia Virus protein VP39"/>
    <property type="match status" value="1"/>
</dbReference>
<dbReference type="PANTHER" id="PTHR43861:SF1">
    <property type="entry name" value="TRANS-ACONITATE 2-METHYLTRANSFERASE"/>
    <property type="match status" value="1"/>
</dbReference>
<dbReference type="InterPro" id="IPR041698">
    <property type="entry name" value="Methyltransf_25"/>
</dbReference>
<dbReference type="PANTHER" id="PTHR43861">
    <property type="entry name" value="TRANS-ACONITATE 2-METHYLTRANSFERASE-RELATED"/>
    <property type="match status" value="1"/>
</dbReference>
<dbReference type="AlphaFoldDB" id="A0A6M0RC91"/>
<comment type="caution">
    <text evidence="4">The sequence shown here is derived from an EMBL/GenBank/DDBJ whole genome shotgun (WGS) entry which is preliminary data.</text>
</comment>
<dbReference type="SUPFAM" id="SSF53335">
    <property type="entry name" value="S-adenosyl-L-methionine-dependent methyltransferases"/>
    <property type="match status" value="1"/>
</dbReference>
<dbReference type="InterPro" id="IPR029063">
    <property type="entry name" value="SAM-dependent_MTases_sf"/>
</dbReference>
<name>A0A6M0RC91_9CLOT</name>
<gene>
    <name evidence="4" type="ORF">FDF74_08885</name>
</gene>
<protein>
    <submittedName>
        <fullName evidence="4">Class I SAM-dependent methyltransferase</fullName>
    </submittedName>
</protein>
<feature type="domain" description="Methyltransferase" evidence="3">
    <location>
        <begin position="36"/>
        <end position="134"/>
    </location>
</feature>
<keyword evidence="1 4" id="KW-0489">Methyltransferase</keyword>
<evidence type="ECO:0000259" key="3">
    <source>
        <dbReference type="Pfam" id="PF13649"/>
    </source>
</evidence>
<dbReference type="Pfam" id="PF13649">
    <property type="entry name" value="Methyltransf_25"/>
    <property type="match status" value="1"/>
</dbReference>
<proteinExistence type="predicted"/>
<evidence type="ECO:0000313" key="5">
    <source>
        <dbReference type="Proteomes" id="UP000473885"/>
    </source>
</evidence>
<keyword evidence="2 4" id="KW-0808">Transferase</keyword>
<dbReference type="Gene3D" id="2.20.25.110">
    <property type="entry name" value="S-adenosyl-L-methionine-dependent methyltransferases"/>
    <property type="match status" value="1"/>
</dbReference>
<organism evidence="4 5">
    <name type="scientific">Clostridium niameyense</name>
    <dbReference type="NCBI Taxonomy" id="1622073"/>
    <lineage>
        <taxon>Bacteria</taxon>
        <taxon>Bacillati</taxon>
        <taxon>Bacillota</taxon>
        <taxon>Clostridia</taxon>
        <taxon>Eubacteriales</taxon>
        <taxon>Clostridiaceae</taxon>
        <taxon>Clostridium</taxon>
    </lineage>
</organism>
<evidence type="ECO:0000256" key="1">
    <source>
        <dbReference type="ARBA" id="ARBA00022603"/>
    </source>
</evidence>
<evidence type="ECO:0000256" key="2">
    <source>
        <dbReference type="ARBA" id="ARBA00022679"/>
    </source>
</evidence>
<evidence type="ECO:0000313" key="4">
    <source>
        <dbReference type="EMBL" id="NEZ47310.1"/>
    </source>
</evidence>
<sequence length="242" mass="27842">MGFYDQIAKYYDDIFPISEDTVSFLKASIGNSPKDVLDIACGTGMYATELSNEGYILYAIDLDERMIESLNNKVNKDNLKIKFLQGDMKELGEKFKKHSFDAIYCIGNSLVHIDSFTEIKELFITIKELLKGEGKFIFQIINYDRIISKGIKSLPTIINNDVPLKFERYYNYDKLKNKVMFKTVLSVKNEKIENSIYLTPLICDKAIDLLHEAGFYEINVYGDFKGNKFDKDNSYALVIEAK</sequence>
<dbReference type="RefSeq" id="WP_163249381.1">
    <property type="nucleotide sequence ID" value="NZ_SXDP01000006.1"/>
</dbReference>
<reference evidence="4 5" key="1">
    <citation type="submission" date="2019-04" db="EMBL/GenBank/DDBJ databases">
        <title>Genome sequencing of Clostridium botulinum Groups I-IV and Clostridium butyricum.</title>
        <authorList>
            <person name="Brunt J."/>
            <person name="Van Vliet A.H.M."/>
            <person name="Stringer S.C."/>
            <person name="Carter A.T."/>
            <person name="Peck M.W."/>
        </authorList>
    </citation>
    <scope>NUCLEOTIDE SEQUENCE [LARGE SCALE GENOMIC DNA]</scope>
    <source>
        <strain evidence="4 5">IFR 18/094</strain>
    </source>
</reference>
<keyword evidence="5" id="KW-1185">Reference proteome</keyword>
<dbReference type="CDD" id="cd02440">
    <property type="entry name" value="AdoMet_MTases"/>
    <property type="match status" value="1"/>
</dbReference>
<accession>A0A6M0RC91</accession>
<dbReference type="Proteomes" id="UP000473885">
    <property type="component" value="Unassembled WGS sequence"/>
</dbReference>
<dbReference type="GO" id="GO:0032259">
    <property type="term" value="P:methylation"/>
    <property type="evidence" value="ECO:0007669"/>
    <property type="project" value="UniProtKB-KW"/>
</dbReference>